<dbReference type="Proteomes" id="UP001229346">
    <property type="component" value="Unassembled WGS sequence"/>
</dbReference>
<evidence type="ECO:0000313" key="2">
    <source>
        <dbReference type="Proteomes" id="UP001229346"/>
    </source>
</evidence>
<organism evidence="1 2">
    <name type="scientific">Paenibacillus harenae</name>
    <dbReference type="NCBI Taxonomy" id="306543"/>
    <lineage>
        <taxon>Bacteria</taxon>
        <taxon>Bacillati</taxon>
        <taxon>Bacillota</taxon>
        <taxon>Bacilli</taxon>
        <taxon>Bacillales</taxon>
        <taxon>Paenibacillaceae</taxon>
        <taxon>Paenibacillus</taxon>
    </lineage>
</organism>
<comment type="caution">
    <text evidence="1">The sequence shown here is derived from an EMBL/GenBank/DDBJ whole genome shotgun (WGS) entry which is preliminary data.</text>
</comment>
<sequence>MFLPVTMLTNSYAQLNNKAGCADSVSRLFF</sequence>
<proteinExistence type="predicted"/>
<protein>
    <submittedName>
        <fullName evidence="1">Uncharacterized protein</fullName>
    </submittedName>
</protein>
<dbReference type="EMBL" id="JAUSSU010000007">
    <property type="protein sequence ID" value="MDQ0114460.1"/>
    <property type="molecule type" value="Genomic_DNA"/>
</dbReference>
<reference evidence="1 2" key="1">
    <citation type="submission" date="2023-07" db="EMBL/GenBank/DDBJ databases">
        <title>Sorghum-associated microbial communities from plants grown in Nebraska, USA.</title>
        <authorList>
            <person name="Schachtman D."/>
        </authorList>
    </citation>
    <scope>NUCLEOTIDE SEQUENCE [LARGE SCALE GENOMIC DNA]</scope>
    <source>
        <strain evidence="1 2">CC482</strain>
    </source>
</reference>
<gene>
    <name evidence="1" type="ORF">J2T15_003915</name>
</gene>
<accession>A0ABT9U6Z1</accession>
<name>A0ABT9U6Z1_PAEHA</name>
<keyword evidence="2" id="KW-1185">Reference proteome</keyword>
<evidence type="ECO:0000313" key="1">
    <source>
        <dbReference type="EMBL" id="MDQ0114460.1"/>
    </source>
</evidence>